<proteinExistence type="predicted"/>
<organism evidence="1 2">
    <name type="scientific">Penicillium chrysogenum</name>
    <name type="common">Penicillium notatum</name>
    <dbReference type="NCBI Taxonomy" id="5076"/>
    <lineage>
        <taxon>Eukaryota</taxon>
        <taxon>Fungi</taxon>
        <taxon>Dikarya</taxon>
        <taxon>Ascomycota</taxon>
        <taxon>Pezizomycotina</taxon>
        <taxon>Eurotiomycetes</taxon>
        <taxon>Eurotiomycetidae</taxon>
        <taxon>Eurotiales</taxon>
        <taxon>Aspergillaceae</taxon>
        <taxon>Penicillium</taxon>
        <taxon>Penicillium chrysogenum species complex</taxon>
    </lineage>
</organism>
<dbReference type="EMBL" id="JAPVEB010000010">
    <property type="protein sequence ID" value="KAJ5256011.1"/>
    <property type="molecule type" value="Genomic_DNA"/>
</dbReference>
<sequence>MQSQQEILVATPRRVSAEDLHTCKRRKTIPSPESSRSKDLIFISASDTIDQCVPKGFTVKHVDPSKYFEPENEKLLFDVFPKTQAIEFDNRVLVYRFDDELPPMPWPQEIAGVPCYLTNDPHDNGPLIPIRYQSR</sequence>
<evidence type="ECO:0000313" key="2">
    <source>
        <dbReference type="Proteomes" id="UP001220256"/>
    </source>
</evidence>
<protein>
    <submittedName>
        <fullName evidence="1">Uncharacterized protein</fullName>
    </submittedName>
</protein>
<comment type="caution">
    <text evidence="1">The sequence shown here is derived from an EMBL/GenBank/DDBJ whole genome shotgun (WGS) entry which is preliminary data.</text>
</comment>
<evidence type="ECO:0000313" key="1">
    <source>
        <dbReference type="EMBL" id="KAJ5256011.1"/>
    </source>
</evidence>
<keyword evidence="2" id="KW-1185">Reference proteome</keyword>
<gene>
    <name evidence="1" type="ORF">N7505_011162</name>
</gene>
<dbReference type="Proteomes" id="UP001220256">
    <property type="component" value="Unassembled WGS sequence"/>
</dbReference>
<reference evidence="1 2" key="1">
    <citation type="journal article" date="2023" name="IMA Fungus">
        <title>Comparative genomic study of the Penicillium genus elucidates a diverse pangenome and 15 lateral gene transfer events.</title>
        <authorList>
            <person name="Petersen C."/>
            <person name="Sorensen T."/>
            <person name="Nielsen M.R."/>
            <person name="Sondergaard T.E."/>
            <person name="Sorensen J.L."/>
            <person name="Fitzpatrick D.A."/>
            <person name="Frisvad J.C."/>
            <person name="Nielsen K.L."/>
        </authorList>
    </citation>
    <scope>NUCLEOTIDE SEQUENCE [LARGE SCALE GENOMIC DNA]</scope>
    <source>
        <strain evidence="1 2">IBT 3361</strain>
    </source>
</reference>
<accession>A0ABQ8W5W9</accession>
<name>A0ABQ8W5W9_PENCH</name>